<sequence>MSNLNNNRLNILDLPDEILCLIIEKLNMVDVFYSLVNVNQRFNRLVFDSLYIHHLNMRTIMNINSSYDQTSLIDPKVLSRICKKIIPGIHSHVHKLTVEEYSMKQILLASNYPPLYSLSLINFQAETLYEYLIDNLILRDLLAKQIRHLNIDMKKTREQSSITVSKIFELILSLCKNLTVLNSCDMFPTRKRVIQTLYMLRGNYTPSALTKLKINVPSLTDCLCLLDGPLVCLSTLIINVLCIYHSDILEARDPTKKLPNLKCFSFTSFGHTYEYDNLIVPLLCRMINLEELKLYLLVRRMDSTYIDGYQLYDQFLIYMTQLKKFTFYIKTEVSFQTVRFELPTNEDIQRSFIGRRYPRVTSYANTQSVPFDGVCHIYSLPYGF</sequence>
<reference evidence="2" key="1">
    <citation type="submission" date="2021-02" db="EMBL/GenBank/DDBJ databases">
        <authorList>
            <person name="Nowell W R."/>
        </authorList>
    </citation>
    <scope>NUCLEOTIDE SEQUENCE</scope>
</reference>
<evidence type="ECO:0000313" key="3">
    <source>
        <dbReference type="EMBL" id="CAF4822359.1"/>
    </source>
</evidence>
<feature type="domain" description="F-box" evidence="1">
    <location>
        <begin position="8"/>
        <end position="55"/>
    </location>
</feature>
<comment type="caution">
    <text evidence="2">The sequence shown here is derived from an EMBL/GenBank/DDBJ whole genome shotgun (WGS) entry which is preliminary data.</text>
</comment>
<dbReference type="AlphaFoldDB" id="A0A818BQJ7"/>
<dbReference type="Proteomes" id="UP000663838">
    <property type="component" value="Unassembled WGS sequence"/>
</dbReference>
<dbReference type="Proteomes" id="UP000663865">
    <property type="component" value="Unassembled WGS sequence"/>
</dbReference>
<dbReference type="EMBL" id="CAJOBS010002551">
    <property type="protein sequence ID" value="CAF4822359.1"/>
    <property type="molecule type" value="Genomic_DNA"/>
</dbReference>
<name>A0A818BQJ7_9BILA</name>
<dbReference type="InterPro" id="IPR036047">
    <property type="entry name" value="F-box-like_dom_sf"/>
</dbReference>
<dbReference type="PROSITE" id="PS50181">
    <property type="entry name" value="FBOX"/>
    <property type="match status" value="1"/>
</dbReference>
<evidence type="ECO:0000313" key="4">
    <source>
        <dbReference type="Proteomes" id="UP000663865"/>
    </source>
</evidence>
<dbReference type="EMBL" id="CAJNYV010001431">
    <property type="protein sequence ID" value="CAF3421265.1"/>
    <property type="molecule type" value="Genomic_DNA"/>
</dbReference>
<dbReference type="SUPFAM" id="SSF81383">
    <property type="entry name" value="F-box domain"/>
    <property type="match status" value="1"/>
</dbReference>
<gene>
    <name evidence="2" type="ORF">KIK155_LOCUS9962</name>
    <name evidence="3" type="ORF">TOA249_LOCUS24668</name>
</gene>
<organism evidence="2 4">
    <name type="scientific">Rotaria socialis</name>
    <dbReference type="NCBI Taxonomy" id="392032"/>
    <lineage>
        <taxon>Eukaryota</taxon>
        <taxon>Metazoa</taxon>
        <taxon>Spiralia</taxon>
        <taxon>Gnathifera</taxon>
        <taxon>Rotifera</taxon>
        <taxon>Eurotatoria</taxon>
        <taxon>Bdelloidea</taxon>
        <taxon>Philodinida</taxon>
        <taxon>Philodinidae</taxon>
        <taxon>Rotaria</taxon>
    </lineage>
</organism>
<protein>
    <recommendedName>
        <fullName evidence="1">F-box domain-containing protein</fullName>
    </recommendedName>
</protein>
<evidence type="ECO:0000259" key="1">
    <source>
        <dbReference type="PROSITE" id="PS50181"/>
    </source>
</evidence>
<proteinExistence type="predicted"/>
<evidence type="ECO:0000313" key="2">
    <source>
        <dbReference type="EMBL" id="CAF3421265.1"/>
    </source>
</evidence>
<accession>A0A818BQJ7</accession>
<dbReference type="InterPro" id="IPR001810">
    <property type="entry name" value="F-box_dom"/>
</dbReference>